<dbReference type="InterPro" id="IPR017923">
    <property type="entry name" value="TFIIS_N"/>
</dbReference>
<proteinExistence type="predicted"/>
<accession>A0A9P6T582</accession>
<dbReference type="Pfam" id="PF08711">
    <property type="entry name" value="Med26"/>
    <property type="match status" value="1"/>
</dbReference>
<evidence type="ECO:0000313" key="3">
    <source>
        <dbReference type="Proteomes" id="UP000886653"/>
    </source>
</evidence>
<dbReference type="InterPro" id="IPR035441">
    <property type="entry name" value="TFIIS/LEDGF_dom_sf"/>
</dbReference>
<keyword evidence="3" id="KW-1185">Reference proteome</keyword>
<organism evidence="2 3">
    <name type="scientific">Cronartium quercuum f. sp. fusiforme G11</name>
    <dbReference type="NCBI Taxonomy" id="708437"/>
    <lineage>
        <taxon>Eukaryota</taxon>
        <taxon>Fungi</taxon>
        <taxon>Dikarya</taxon>
        <taxon>Basidiomycota</taxon>
        <taxon>Pucciniomycotina</taxon>
        <taxon>Pucciniomycetes</taxon>
        <taxon>Pucciniales</taxon>
        <taxon>Coleosporiaceae</taxon>
        <taxon>Cronartium</taxon>
    </lineage>
</organism>
<sequence>MSIDTQSLKLSELGKVILFHTKCKRVDTSVKHLANNLVKIVKRWVVVCS</sequence>
<evidence type="ECO:0000313" key="2">
    <source>
        <dbReference type="EMBL" id="KAG0139225.1"/>
    </source>
</evidence>
<dbReference type="Gene3D" id="1.20.930.10">
    <property type="entry name" value="Conserved domain common to transcription factors TFIIS, elongin A, CRSP70"/>
    <property type="match status" value="1"/>
</dbReference>
<name>A0A9P6T582_9BASI</name>
<comment type="caution">
    <text evidence="2">The sequence shown here is derived from an EMBL/GenBank/DDBJ whole genome shotgun (WGS) entry which is preliminary data.</text>
</comment>
<dbReference type="Proteomes" id="UP000886653">
    <property type="component" value="Unassembled WGS sequence"/>
</dbReference>
<dbReference type="OrthoDB" id="21124at2759"/>
<dbReference type="AlphaFoldDB" id="A0A9P6T582"/>
<dbReference type="EMBL" id="MU167687">
    <property type="protein sequence ID" value="KAG0139225.1"/>
    <property type="molecule type" value="Genomic_DNA"/>
</dbReference>
<protein>
    <recommendedName>
        <fullName evidence="1">TFIIS N-terminal domain-containing protein</fullName>
    </recommendedName>
</protein>
<feature type="domain" description="TFIIS N-terminal" evidence="1">
    <location>
        <begin position="3"/>
        <end position="39"/>
    </location>
</feature>
<gene>
    <name evidence="2" type="ORF">CROQUDRAFT_101908</name>
</gene>
<evidence type="ECO:0000259" key="1">
    <source>
        <dbReference type="Pfam" id="PF08711"/>
    </source>
</evidence>
<reference evidence="2" key="1">
    <citation type="submission" date="2013-11" db="EMBL/GenBank/DDBJ databases">
        <title>Genome sequence of the fusiform rust pathogen reveals effectors for host alternation and coevolution with pine.</title>
        <authorList>
            <consortium name="DOE Joint Genome Institute"/>
            <person name="Smith K."/>
            <person name="Pendleton A."/>
            <person name="Kubisiak T."/>
            <person name="Anderson C."/>
            <person name="Salamov A."/>
            <person name="Aerts A."/>
            <person name="Riley R."/>
            <person name="Clum A."/>
            <person name="Lindquist E."/>
            <person name="Ence D."/>
            <person name="Campbell M."/>
            <person name="Kronenberg Z."/>
            <person name="Feau N."/>
            <person name="Dhillon B."/>
            <person name="Hamelin R."/>
            <person name="Burleigh J."/>
            <person name="Smith J."/>
            <person name="Yandell M."/>
            <person name="Nelson C."/>
            <person name="Grigoriev I."/>
            <person name="Davis J."/>
        </authorList>
    </citation>
    <scope>NUCLEOTIDE SEQUENCE</scope>
    <source>
        <strain evidence="2">G11</strain>
    </source>
</reference>